<dbReference type="EMBL" id="GDID01007163">
    <property type="protein sequence ID" value="JAP89443.1"/>
    <property type="molecule type" value="Transcribed_RNA"/>
</dbReference>
<feature type="coiled-coil region" evidence="1">
    <location>
        <begin position="331"/>
        <end position="405"/>
    </location>
</feature>
<feature type="coiled-coil region" evidence="1">
    <location>
        <begin position="172"/>
        <end position="234"/>
    </location>
</feature>
<keyword evidence="1" id="KW-0175">Coiled coil</keyword>
<name>A0A146JXN2_9EUKA</name>
<accession>A0A146JXN2</accession>
<organism evidence="2">
    <name type="scientific">Trepomonas sp. PC1</name>
    <dbReference type="NCBI Taxonomy" id="1076344"/>
    <lineage>
        <taxon>Eukaryota</taxon>
        <taxon>Metamonada</taxon>
        <taxon>Diplomonadida</taxon>
        <taxon>Hexamitidae</taxon>
        <taxon>Hexamitinae</taxon>
        <taxon>Trepomonas</taxon>
    </lineage>
</organism>
<feature type="non-terminal residue" evidence="2">
    <location>
        <position position="421"/>
    </location>
</feature>
<protein>
    <submittedName>
        <fullName evidence="2">Uncharacterized protein</fullName>
    </submittedName>
</protein>
<gene>
    <name evidence="2" type="ORF">TPC1_31062</name>
</gene>
<proteinExistence type="predicted"/>
<evidence type="ECO:0000256" key="1">
    <source>
        <dbReference type="SAM" id="Coils"/>
    </source>
</evidence>
<evidence type="ECO:0000313" key="2">
    <source>
        <dbReference type="EMBL" id="JAP89443.1"/>
    </source>
</evidence>
<sequence length="421" mass="48776">NIENLLITDLILQFKQLNLQQFSKNDAQTKREFQARIKMFDQSATSQQLILDQQQLYEQLVKQTGEITEFKALMLIIRLMRQIKSKNVPDLNVSIDIGKSNNQDHIQSEQNVVELSCVQPFDSQLQSNIKAELRSLGNSLQKCKQQLQIQIQLPKINLPAKLTSNSTSDQLQKQHQAEKYNMQMQIQQLQAQLNNQVPSLLNEEVELTNARLKIQSLEKTLKLTQQQLQLLKQEQIADLEAQKRIQSSIQEISPQKSQIDAIQRQIEQISGDEKISQLKQLLNQVNGPVSGLIKKILDIVQNDLSKSTFKNVVTSIETTHQENATLKEEIISQLKQQNQALLQSQKLMEQQMQKLTDQKIQMQKEDNQEVYLQMNNQILEQQIEIDQIKENNQFLQQKSNGIEQKMQYINKLINENAEAFR</sequence>
<feature type="non-terminal residue" evidence="2">
    <location>
        <position position="1"/>
    </location>
</feature>
<dbReference type="AlphaFoldDB" id="A0A146JXN2"/>
<reference evidence="2" key="1">
    <citation type="submission" date="2015-07" db="EMBL/GenBank/DDBJ databases">
        <title>Adaptation to a free-living lifestyle via gene acquisitions in the diplomonad Trepomonas sp. PC1.</title>
        <authorList>
            <person name="Xu F."/>
            <person name="Jerlstrom-Hultqvist J."/>
            <person name="Kolisko M."/>
            <person name="Simpson A.G.B."/>
            <person name="Roger A.J."/>
            <person name="Svard S.G."/>
            <person name="Andersson J.O."/>
        </authorList>
    </citation>
    <scope>NUCLEOTIDE SEQUENCE</scope>
    <source>
        <strain evidence="2">PC1</strain>
    </source>
</reference>